<dbReference type="GeneID" id="97180948"/>
<dbReference type="RefSeq" id="WP_172462379.1">
    <property type="nucleotide sequence ID" value="NZ_CP069793.1"/>
</dbReference>
<reference evidence="2 3" key="1">
    <citation type="submission" date="2018-06" db="EMBL/GenBank/DDBJ databases">
        <authorList>
            <consortium name="Pathogen Informatics"/>
            <person name="Doyle S."/>
        </authorList>
    </citation>
    <scope>NUCLEOTIDE SEQUENCE [LARGE SCALE GENOMIC DNA]</scope>
    <source>
        <strain evidence="2 3">NCTC11343</strain>
    </source>
</reference>
<dbReference type="PANTHER" id="PTHR33498:SF1">
    <property type="entry name" value="TRANSPOSASE FOR INSERTION SEQUENCE ELEMENT IS1557"/>
    <property type="match status" value="1"/>
</dbReference>
<evidence type="ECO:0000259" key="1">
    <source>
        <dbReference type="Pfam" id="PF01610"/>
    </source>
</evidence>
<dbReference type="AlphaFoldDB" id="A0A2X2J016"/>
<gene>
    <name evidence="2" type="ORF">NCTC11343_02315</name>
</gene>
<dbReference type="Pfam" id="PF01610">
    <property type="entry name" value="DDE_Tnp_ISL3"/>
    <property type="match status" value="2"/>
</dbReference>
<dbReference type="PANTHER" id="PTHR33498">
    <property type="entry name" value="TRANSPOSASE FOR INSERTION SEQUENCE ELEMENT IS1557"/>
    <property type="match status" value="1"/>
</dbReference>
<evidence type="ECO:0000313" key="3">
    <source>
        <dbReference type="Proteomes" id="UP000251241"/>
    </source>
</evidence>
<proteinExistence type="predicted"/>
<dbReference type="InterPro" id="IPR047951">
    <property type="entry name" value="Transpos_ISL3"/>
</dbReference>
<evidence type="ECO:0000313" key="2">
    <source>
        <dbReference type="EMBL" id="SPZ85751.1"/>
    </source>
</evidence>
<organism evidence="2 3">
    <name type="scientific">Sphingobacterium multivorum</name>
    <dbReference type="NCBI Taxonomy" id="28454"/>
    <lineage>
        <taxon>Bacteria</taxon>
        <taxon>Pseudomonadati</taxon>
        <taxon>Bacteroidota</taxon>
        <taxon>Sphingobacteriia</taxon>
        <taxon>Sphingobacteriales</taxon>
        <taxon>Sphingobacteriaceae</taxon>
        <taxon>Sphingobacterium</taxon>
    </lineage>
</organism>
<sequence length="408" mass="47223">MPTNDKLLCIGIDDWAKRKGMNYGTIIVNAETGRPIDLLNSRDSSDVVEWLSDHKEIKYVTRDRSTVYSSAIKRAIPEAKQIADRFHLVKNLGDAIQEEIRQEYIHLKKISKSIYERSESRRPIDKAAKETLYAKGNVKQAMSSVMVQKKEKLSQMIEMKKDGHSISEIARKTQTNRRTVKKHLEQGMPSAARSTRVHYEIYMDEIKHMCSLEINPTAMFRCLKSIGLNCCERSFTRWFYLNFPHYEHKWNRTYPEPLKVNKPKIGPYSIPLPKTLSIYVTNPEYGVSEDTGECSKEKEIVDKLVSEVPLLSSFRTLFVDFRNVLKGGCPDRLDIWFEYVRSIGRSRIDSFCKGLKKDILAVKNAISYNWTNGLVEGNVNRLKNKKREMYGRCGFELLRRKVCLSKTG</sequence>
<protein>
    <submittedName>
        <fullName evidence="2">Transposase and inactivated derivatives</fullName>
    </submittedName>
</protein>
<feature type="domain" description="Transposase IS204/IS1001/IS1096/IS1165 DDE" evidence="1">
    <location>
        <begin position="10"/>
        <end position="185"/>
    </location>
</feature>
<dbReference type="Proteomes" id="UP000251241">
    <property type="component" value="Unassembled WGS sequence"/>
</dbReference>
<dbReference type="InterPro" id="IPR002560">
    <property type="entry name" value="Transposase_DDE"/>
</dbReference>
<dbReference type="Gene3D" id="1.10.10.60">
    <property type="entry name" value="Homeodomain-like"/>
    <property type="match status" value="1"/>
</dbReference>
<feature type="domain" description="Transposase IS204/IS1001/IS1096/IS1165 DDE" evidence="1">
    <location>
        <begin position="326"/>
        <end position="400"/>
    </location>
</feature>
<name>A0A2X2J016_SPHMU</name>
<accession>A0A2X2J016</accession>
<dbReference type="EMBL" id="UAUU01000008">
    <property type="protein sequence ID" value="SPZ85751.1"/>
    <property type="molecule type" value="Genomic_DNA"/>
</dbReference>